<reference evidence="1 2" key="1">
    <citation type="journal article" date="2015" name="Nature">
        <title>rRNA introns, odd ribosomes, and small enigmatic genomes across a large radiation of phyla.</title>
        <authorList>
            <person name="Brown C.T."/>
            <person name="Hug L.A."/>
            <person name="Thomas B.C."/>
            <person name="Sharon I."/>
            <person name="Castelle C.J."/>
            <person name="Singh A."/>
            <person name="Wilkins M.J."/>
            <person name="Williams K.H."/>
            <person name="Banfield J.F."/>
        </authorList>
    </citation>
    <scope>NUCLEOTIDE SEQUENCE [LARGE SCALE GENOMIC DNA]</scope>
</reference>
<sequence>MIKINKIECKSQYGACPSEINSKLQTLNSKQIKKILDDEQMVSDYSIQYAFPDKLKVDILLKKARFAVYNKDTQIYLLLGNADEVLGTSDETLLPYVIQNGETPNLFALTLMEGVFNMYQVNKGEMINSGLVVELPTRVRVILPLEIKIAYDKN</sequence>
<gene>
    <name evidence="1" type="ORF">UU32_C0009G0011</name>
</gene>
<evidence type="ECO:0000313" key="2">
    <source>
        <dbReference type="Proteomes" id="UP000033858"/>
    </source>
</evidence>
<organism evidence="1 2">
    <name type="scientific">Candidatus Woesebacteria bacterium GW2011_GWB1_41_10</name>
    <dbReference type="NCBI Taxonomy" id="1618577"/>
    <lineage>
        <taxon>Bacteria</taxon>
        <taxon>Candidatus Woeseibacteriota</taxon>
    </lineage>
</organism>
<dbReference type="EMBL" id="LCAE01000009">
    <property type="protein sequence ID" value="KKR86975.1"/>
    <property type="molecule type" value="Genomic_DNA"/>
</dbReference>
<proteinExistence type="predicted"/>
<protein>
    <submittedName>
        <fullName evidence="1">Uncharacterized protein</fullName>
    </submittedName>
</protein>
<comment type="caution">
    <text evidence="1">The sequence shown here is derived from an EMBL/GenBank/DDBJ whole genome shotgun (WGS) entry which is preliminary data.</text>
</comment>
<name>A0A0G0WR72_9BACT</name>
<evidence type="ECO:0000313" key="1">
    <source>
        <dbReference type="EMBL" id="KKR86975.1"/>
    </source>
</evidence>
<dbReference type="AlphaFoldDB" id="A0A0G0WR72"/>
<dbReference type="Proteomes" id="UP000033858">
    <property type="component" value="Unassembled WGS sequence"/>
</dbReference>
<accession>A0A0G0WR72</accession>